<dbReference type="GO" id="GO:0042542">
    <property type="term" value="P:response to hydrogen peroxide"/>
    <property type="evidence" value="ECO:0007669"/>
    <property type="project" value="UniProtKB-ARBA"/>
</dbReference>
<evidence type="ECO:0000259" key="10">
    <source>
        <dbReference type="PROSITE" id="PS51845"/>
    </source>
</evidence>
<dbReference type="PANTHER" id="PTHR11347">
    <property type="entry name" value="CYCLIC NUCLEOTIDE PHOSPHODIESTERASE"/>
    <property type="match status" value="1"/>
</dbReference>
<dbReference type="SUPFAM" id="SSF55781">
    <property type="entry name" value="GAF domain-like"/>
    <property type="match status" value="1"/>
</dbReference>
<dbReference type="AlphaFoldDB" id="A0A7I8XH54"/>
<feature type="active site" description="Proton donor" evidence="6">
    <location>
        <position position="507"/>
    </location>
</feature>
<feature type="binding site" evidence="8">
    <location>
        <position position="545"/>
    </location>
    <ligand>
        <name>Zn(2+)</name>
        <dbReference type="ChEBI" id="CHEBI:29105"/>
        <label>2</label>
    </ligand>
</feature>
<feature type="binding site" evidence="8">
    <location>
        <position position="655"/>
    </location>
    <ligand>
        <name>Zn(2+)</name>
        <dbReference type="ChEBI" id="CHEBI:29105"/>
        <label>1</label>
    </ligand>
</feature>
<evidence type="ECO:0000256" key="6">
    <source>
        <dbReference type="PIRSR" id="PIRSR623088-1"/>
    </source>
</evidence>
<dbReference type="Pfam" id="PF01590">
    <property type="entry name" value="GAF"/>
    <property type="match status" value="1"/>
</dbReference>
<dbReference type="FunFam" id="1.10.1300.10:FF:000003">
    <property type="entry name" value="Phosphodiesterase"/>
    <property type="match status" value="1"/>
</dbReference>
<dbReference type="OrthoDB" id="295473at2759"/>
<feature type="binding site" evidence="8">
    <location>
        <position position="545"/>
    </location>
    <ligand>
        <name>Zn(2+)</name>
        <dbReference type="ChEBI" id="CHEBI:29105"/>
        <label>1</label>
    </ligand>
</feature>
<sequence>MRRNGIKLPVIMQDPEFERAVRYFQDNPDKLEEFITGPNYISNETFQRWAAERHQQLKWKTERRQLLTSYVTPAGRAQALHALAAWSKEPRRLTYELGVTCAQLCRCSDFEVLIPISKPVKKRTASVSDSATQSSNENEENGDFGSMWRKLVLIDGQMLLRRPRANRRPSRYIQRLIDCNDKLLAEIHFYTDINDRDAQYMNVLSNWGSTMIHFTQVVTKLQAPTLPYENEKSREKQYKRLVDFLLDVVKSIFQDMNTMDSVILKIMHFAQRLVEADRASLFLVDSKRGELYAQMFDIKMEEANAEDESQRVEIKFPINKGIAGYVARTGQGLNISDAYKDKRFNPEVDTQTGYKTKTILCMPIFMRGHVIGVVQMVNKHAGTFTDEDEDNFETFAVFCGLALHHAKLYDKIRRSEQKYRVALEVLAYHSVCNRDDVMKIKRIKISENVPELDRFDFNGYTLTELEKPLYAVYMFKTLFKDFIQIEPDDVIRFVLTVRKNYRIVPYHNWTHGWTVAHAMFVFLRKTTIFEPHEALALFVAAICHDLDHRGKNNAYMKTMSTPLAAIYSTSVMEHHHFNQTVTILQHDGHNVLRSLQPADYKKVLGAIKQHILATDLALFFPNKARLNELVAKGEFTWQDPSHRILAQALLMTSCDLVATAKPWQVQTETVKVIFEEFYEQGDAERLNGRDPQPMMDRSHANELPQMQVGFITGICVPCYQAISQVVPEADELRERSEYNLKKWKELAEEQEQKKLQENGGG</sequence>
<feature type="binding site" evidence="7">
    <location>
        <position position="655"/>
    </location>
    <ligand>
        <name>AMP</name>
        <dbReference type="ChEBI" id="CHEBI:456215"/>
    </ligand>
</feature>
<dbReference type="GO" id="GO:0004114">
    <property type="term" value="F:3',5'-cyclic-nucleotide phosphodiesterase activity"/>
    <property type="evidence" value="ECO:0007669"/>
    <property type="project" value="UniProtKB-EC"/>
</dbReference>
<feature type="binding site" evidence="7">
    <location>
        <position position="545"/>
    </location>
    <ligand>
        <name>AMP</name>
        <dbReference type="ChEBI" id="CHEBI:456215"/>
    </ligand>
</feature>
<evidence type="ECO:0000256" key="5">
    <source>
        <dbReference type="ARBA" id="ARBA00022801"/>
    </source>
</evidence>
<evidence type="ECO:0000256" key="1">
    <source>
        <dbReference type="ARBA" id="ARBA00001073"/>
    </source>
</evidence>
<proteinExistence type="inferred from homology"/>
<gene>
    <name evidence="11" type="ORF">BXYJ_LOCUS131</name>
</gene>
<dbReference type="GO" id="GO:0007635">
    <property type="term" value="P:chemosensory behavior"/>
    <property type="evidence" value="ECO:0007669"/>
    <property type="project" value="UniProtKB-ARBA"/>
</dbReference>
<dbReference type="InterPro" id="IPR023174">
    <property type="entry name" value="PDEase_CS"/>
</dbReference>
<evidence type="ECO:0000313" key="12">
    <source>
        <dbReference type="Proteomes" id="UP000659654"/>
    </source>
</evidence>
<evidence type="ECO:0000256" key="2">
    <source>
        <dbReference type="ARBA" id="ARBA00007648"/>
    </source>
</evidence>
<dbReference type="SMART" id="SM00471">
    <property type="entry name" value="HDc"/>
    <property type="match status" value="1"/>
</dbReference>
<dbReference type="GO" id="GO:0046872">
    <property type="term" value="F:metal ion binding"/>
    <property type="evidence" value="ECO:0007669"/>
    <property type="project" value="UniProtKB-KW"/>
</dbReference>
<evidence type="ECO:0000313" key="11">
    <source>
        <dbReference type="EMBL" id="CAD5207850.1"/>
    </source>
</evidence>
<accession>A0A7I8XH54</accession>
<dbReference type="FunFam" id="3.30.450.40:FF:000067">
    <property type="entry name" value="Phosphodiesterase"/>
    <property type="match status" value="1"/>
</dbReference>
<feature type="domain" description="PDEase" evidence="10">
    <location>
        <begin position="432"/>
        <end position="750"/>
    </location>
</feature>
<keyword evidence="3" id="KW-0140">cGMP</keyword>
<dbReference type="InterPro" id="IPR003018">
    <property type="entry name" value="GAF"/>
</dbReference>
<evidence type="ECO:0000256" key="8">
    <source>
        <dbReference type="PIRSR" id="PIRSR623088-3"/>
    </source>
</evidence>
<dbReference type="GO" id="GO:0006935">
    <property type="term" value="P:chemotaxis"/>
    <property type="evidence" value="ECO:0007669"/>
    <property type="project" value="UniProtKB-ARBA"/>
</dbReference>
<dbReference type="GO" id="GO:0010754">
    <property type="term" value="P:negative regulation of cGMP-mediated signaling"/>
    <property type="evidence" value="ECO:0007669"/>
    <property type="project" value="UniProtKB-ARBA"/>
</dbReference>
<comment type="caution">
    <text evidence="11">The sequence shown here is derived from an EMBL/GenBank/DDBJ whole genome shotgun (WGS) entry which is preliminary data.</text>
</comment>
<dbReference type="SMR" id="A0A7I8XH54"/>
<comment type="cofactor">
    <cofactor evidence="9">
        <name>a divalent metal cation</name>
        <dbReference type="ChEBI" id="CHEBI:60240"/>
    </cofactor>
    <text evidence="9">Binds 2 divalent metal cations per subunit. Site 1 may preferentially bind zinc ions, while site 2 has a preference for magnesium and/or manganese ions.</text>
</comment>
<evidence type="ECO:0000256" key="4">
    <source>
        <dbReference type="ARBA" id="ARBA00022723"/>
    </source>
</evidence>
<feature type="binding site" evidence="8">
    <location>
        <position position="544"/>
    </location>
    <ligand>
        <name>Zn(2+)</name>
        <dbReference type="ChEBI" id="CHEBI:29105"/>
        <label>1</label>
    </ligand>
</feature>
<evidence type="ECO:0000256" key="7">
    <source>
        <dbReference type="PIRSR" id="PIRSR623088-2"/>
    </source>
</evidence>
<feature type="binding site" evidence="7">
    <location>
        <begin position="507"/>
        <end position="511"/>
    </location>
    <ligand>
        <name>AMP</name>
        <dbReference type="ChEBI" id="CHEBI:456215"/>
    </ligand>
</feature>
<dbReference type="EMBL" id="CAJFDI010000001">
    <property type="protein sequence ID" value="CAD5207850.1"/>
    <property type="molecule type" value="Genomic_DNA"/>
</dbReference>
<dbReference type="EC" id="3.1.4.-" evidence="9"/>
<name>A0A7I8XH54_BURXY</name>
<comment type="catalytic activity">
    <reaction evidence="1">
        <text>a nucleoside 3',5'-cyclic phosphate + H2O = a nucleoside 5'-phosphate + H(+)</text>
        <dbReference type="Rhea" id="RHEA:14653"/>
        <dbReference type="ChEBI" id="CHEBI:15377"/>
        <dbReference type="ChEBI" id="CHEBI:15378"/>
        <dbReference type="ChEBI" id="CHEBI:57867"/>
        <dbReference type="ChEBI" id="CHEBI:58464"/>
        <dbReference type="EC" id="3.1.4.17"/>
    </reaction>
</comment>
<dbReference type="InterPro" id="IPR003607">
    <property type="entry name" value="HD/PDEase_dom"/>
</dbReference>
<protein>
    <recommendedName>
        <fullName evidence="9">Phosphodiesterase</fullName>
        <ecNumber evidence="9">3.1.4.-</ecNumber>
    </recommendedName>
</protein>
<dbReference type="SUPFAM" id="SSF109604">
    <property type="entry name" value="HD-domain/PDEase-like"/>
    <property type="match status" value="1"/>
</dbReference>
<dbReference type="InterPro" id="IPR029016">
    <property type="entry name" value="GAF-like_dom_sf"/>
</dbReference>
<keyword evidence="5 9" id="KW-0378">Hydrolase</keyword>
<dbReference type="GO" id="GO:0010628">
    <property type="term" value="P:positive regulation of gene expression"/>
    <property type="evidence" value="ECO:0007669"/>
    <property type="project" value="UniProtKB-ARBA"/>
</dbReference>
<dbReference type="PROSITE" id="PS51845">
    <property type="entry name" value="PDEASE_I_2"/>
    <property type="match status" value="1"/>
</dbReference>
<dbReference type="InterPro" id="IPR036971">
    <property type="entry name" value="PDEase_catalytic_dom_sf"/>
</dbReference>
<keyword evidence="4 8" id="KW-0479">Metal-binding</keyword>
<dbReference type="GO" id="GO:0010446">
    <property type="term" value="P:response to alkaline pH"/>
    <property type="evidence" value="ECO:0007669"/>
    <property type="project" value="UniProtKB-ARBA"/>
</dbReference>
<dbReference type="CDD" id="cd00077">
    <property type="entry name" value="HDc"/>
    <property type="match status" value="1"/>
</dbReference>
<dbReference type="InterPro" id="IPR023088">
    <property type="entry name" value="PDEase"/>
</dbReference>
<comment type="similarity">
    <text evidence="2 9">Belongs to the cyclic nucleotide phosphodiesterase family.</text>
</comment>
<feature type="binding site" evidence="8">
    <location>
        <position position="511"/>
    </location>
    <ligand>
        <name>Zn(2+)</name>
        <dbReference type="ChEBI" id="CHEBI:29105"/>
        <label>1</label>
    </ligand>
</feature>
<dbReference type="GO" id="GO:0007602">
    <property type="term" value="P:phototransduction"/>
    <property type="evidence" value="ECO:0007669"/>
    <property type="project" value="UniProtKB-ARBA"/>
</dbReference>
<dbReference type="PRINTS" id="PR00387">
    <property type="entry name" value="PDIESTERASE1"/>
</dbReference>
<dbReference type="InterPro" id="IPR002073">
    <property type="entry name" value="PDEase_catalytic_dom"/>
</dbReference>
<dbReference type="PROSITE" id="PS00126">
    <property type="entry name" value="PDEASE_I_1"/>
    <property type="match status" value="1"/>
</dbReference>
<dbReference type="EMBL" id="CAJFCV020000001">
    <property type="protein sequence ID" value="CAG9079410.1"/>
    <property type="molecule type" value="Genomic_DNA"/>
</dbReference>
<organism evidence="11 12">
    <name type="scientific">Bursaphelenchus xylophilus</name>
    <name type="common">Pinewood nematode worm</name>
    <name type="synonym">Aphelenchoides xylophilus</name>
    <dbReference type="NCBI Taxonomy" id="6326"/>
    <lineage>
        <taxon>Eukaryota</taxon>
        <taxon>Metazoa</taxon>
        <taxon>Ecdysozoa</taxon>
        <taxon>Nematoda</taxon>
        <taxon>Chromadorea</taxon>
        <taxon>Rhabditida</taxon>
        <taxon>Tylenchina</taxon>
        <taxon>Tylenchomorpha</taxon>
        <taxon>Aphelenchoidea</taxon>
        <taxon>Aphelenchoididae</taxon>
        <taxon>Bursaphelenchus</taxon>
    </lineage>
</organism>
<evidence type="ECO:0000256" key="3">
    <source>
        <dbReference type="ARBA" id="ARBA00022535"/>
    </source>
</evidence>
<evidence type="ECO:0000256" key="9">
    <source>
        <dbReference type="RuleBase" id="RU363067"/>
    </source>
</evidence>
<dbReference type="Proteomes" id="UP000659654">
    <property type="component" value="Unassembled WGS sequence"/>
</dbReference>
<dbReference type="SMART" id="SM00065">
    <property type="entry name" value="GAF"/>
    <property type="match status" value="1"/>
</dbReference>
<reference evidence="11" key="1">
    <citation type="submission" date="2020-09" db="EMBL/GenBank/DDBJ databases">
        <authorList>
            <person name="Kikuchi T."/>
        </authorList>
    </citation>
    <scope>NUCLEOTIDE SEQUENCE</scope>
    <source>
        <strain evidence="11">Ka4C1</strain>
    </source>
</reference>
<dbReference type="Gene3D" id="3.30.450.40">
    <property type="match status" value="1"/>
</dbReference>
<dbReference type="Gene3D" id="1.10.1300.10">
    <property type="entry name" value="3'5'-cyclic nucleotide phosphodiesterase, catalytic domain"/>
    <property type="match status" value="1"/>
</dbReference>
<keyword evidence="12" id="KW-1185">Reference proteome</keyword>
<dbReference type="GO" id="GO:0008340">
    <property type="term" value="P:determination of adult lifespan"/>
    <property type="evidence" value="ECO:0007669"/>
    <property type="project" value="UniProtKB-ARBA"/>
</dbReference>
<feature type="binding site" evidence="7">
    <location>
        <position position="707"/>
    </location>
    <ligand>
        <name>AMP</name>
        <dbReference type="ChEBI" id="CHEBI:456215"/>
    </ligand>
</feature>
<dbReference type="Proteomes" id="UP000582659">
    <property type="component" value="Unassembled WGS sequence"/>
</dbReference>
<dbReference type="Pfam" id="PF00233">
    <property type="entry name" value="PDEase_I"/>
    <property type="match status" value="1"/>
</dbReference>